<dbReference type="GO" id="GO:0010124">
    <property type="term" value="P:phenylacetate catabolic process"/>
    <property type="evidence" value="ECO:0007669"/>
    <property type="project" value="InterPro"/>
</dbReference>
<dbReference type="InterPro" id="IPR011882">
    <property type="entry name" value="PaaC"/>
</dbReference>
<dbReference type="PANTHER" id="PTHR30458">
    <property type="entry name" value="PHENYLACETIC ACID DEGRADATION PROTEIN PAA"/>
    <property type="match status" value="1"/>
</dbReference>
<evidence type="ECO:0000313" key="1">
    <source>
        <dbReference type="EMBL" id="BAN00630.1"/>
    </source>
</evidence>
<dbReference type="Proteomes" id="UP000011863">
    <property type="component" value="Chromosome"/>
</dbReference>
<dbReference type="KEGG" id="aym:YM304_03160"/>
<protein>
    <submittedName>
        <fullName evidence="1">Putative ring-hydroxylation complex protein PaaI</fullName>
    </submittedName>
</protein>
<evidence type="ECO:0000313" key="2">
    <source>
        <dbReference type="Proteomes" id="UP000011863"/>
    </source>
</evidence>
<keyword evidence="2" id="KW-1185">Reference proteome</keyword>
<dbReference type="Gene3D" id="1.20.1260.10">
    <property type="match status" value="1"/>
</dbReference>
<sequence length="250" mass="27813">MTLSDGSREFLLALADDEHMIGARHTSWIGLGPFLEEDLAFCSIAQDELGHAIALYEILLDDAGRSRDELDAFAIMRDAKEFRSCQLAEVECGAWSDSLVRHWLYDRAESLRWEALLDSSDQAVASLAARALREESFHLAHAAQFMSRIAPDRPRQILDSIDRLLPLAIRQWQPVDGEPAALADGVATASSAELAERWELAVRADLADWNLEVAWPAVPDVASRTERSVGFDDFLTGLRKVIVLDEAAVW</sequence>
<organism evidence="1 2">
    <name type="scientific">Ilumatobacter coccineus (strain NBRC 103263 / KCTC 29153 / YM16-304)</name>
    <dbReference type="NCBI Taxonomy" id="1313172"/>
    <lineage>
        <taxon>Bacteria</taxon>
        <taxon>Bacillati</taxon>
        <taxon>Actinomycetota</taxon>
        <taxon>Acidimicrobiia</taxon>
        <taxon>Acidimicrobiales</taxon>
        <taxon>Ilumatobacteraceae</taxon>
        <taxon>Ilumatobacter</taxon>
    </lineage>
</organism>
<dbReference type="NCBIfam" id="TIGR02158">
    <property type="entry name" value="PA_CoA_Oxy3"/>
    <property type="match status" value="1"/>
</dbReference>
<dbReference type="GO" id="GO:0005829">
    <property type="term" value="C:cytosol"/>
    <property type="evidence" value="ECO:0007669"/>
    <property type="project" value="TreeGrafter"/>
</dbReference>
<reference evidence="1 2" key="1">
    <citation type="journal article" date="2013" name="Int. J. Syst. Evol. Microbiol.">
        <title>Ilumatobacter nonamiense sp. nov. and Ilumatobacter coccineum sp. nov., isolated from seashore sand.</title>
        <authorList>
            <person name="Matsumoto A."/>
            <person name="Kasai H."/>
            <person name="Matsuo Y."/>
            <person name="Shizuri Y."/>
            <person name="Ichikawa N."/>
            <person name="Fujita N."/>
            <person name="Omura S."/>
            <person name="Takahashi Y."/>
        </authorList>
    </citation>
    <scope>NUCLEOTIDE SEQUENCE [LARGE SCALE GENOMIC DNA]</scope>
    <source>
        <strain evidence="2">NBRC 103263 / KCTC 29153 / YM16-304</strain>
    </source>
</reference>
<gene>
    <name evidence="1" type="primary">paaI</name>
    <name evidence="1" type="synonym">paaC</name>
    <name evidence="1" type="ORF">YM304_03160</name>
</gene>
<dbReference type="OrthoDB" id="9789947at2"/>
<dbReference type="InterPro" id="IPR009078">
    <property type="entry name" value="Ferritin-like_SF"/>
</dbReference>
<dbReference type="InterPro" id="IPR007814">
    <property type="entry name" value="PaaA_PaaC"/>
</dbReference>
<name>A0A6C7E0U9_ILUCY</name>
<dbReference type="RefSeq" id="WP_015439878.1">
    <property type="nucleotide sequence ID" value="NC_020520.1"/>
</dbReference>
<accession>A0A6C7E0U9</accession>
<dbReference type="PANTHER" id="PTHR30458:SF0">
    <property type="entry name" value="1,2-PHENYLACETYL-COA EPOXIDASE, SUBUNIT C"/>
    <property type="match status" value="1"/>
</dbReference>
<dbReference type="EMBL" id="AP012057">
    <property type="protein sequence ID" value="BAN00630.1"/>
    <property type="molecule type" value="Genomic_DNA"/>
</dbReference>
<dbReference type="InterPro" id="IPR012347">
    <property type="entry name" value="Ferritin-like"/>
</dbReference>
<dbReference type="InterPro" id="IPR052703">
    <property type="entry name" value="Aromatic_CoA_ox/epox"/>
</dbReference>
<dbReference type="SUPFAM" id="SSF47240">
    <property type="entry name" value="Ferritin-like"/>
    <property type="match status" value="1"/>
</dbReference>
<proteinExistence type="predicted"/>
<dbReference type="AlphaFoldDB" id="A0A6C7E0U9"/>
<dbReference type="Pfam" id="PF05138">
    <property type="entry name" value="PaaA_PaaC"/>
    <property type="match status" value="1"/>
</dbReference>